<dbReference type="CDD" id="cd06170">
    <property type="entry name" value="LuxR_C_like"/>
    <property type="match status" value="1"/>
</dbReference>
<evidence type="ECO:0000256" key="2">
    <source>
        <dbReference type="ARBA" id="ARBA00023163"/>
    </source>
</evidence>
<gene>
    <name evidence="4" type="ORF">ACFFIA_26765</name>
</gene>
<dbReference type="SUPFAM" id="SSF46894">
    <property type="entry name" value="C-terminal effector domain of the bipartite response regulators"/>
    <property type="match status" value="1"/>
</dbReference>
<dbReference type="InterPro" id="IPR036388">
    <property type="entry name" value="WH-like_DNA-bd_sf"/>
</dbReference>
<accession>A0ABV6M9J1</accession>
<dbReference type="SUPFAM" id="SSF55781">
    <property type="entry name" value="GAF domain-like"/>
    <property type="match status" value="1"/>
</dbReference>
<keyword evidence="2" id="KW-0804">Transcription</keyword>
<dbReference type="EMBL" id="JBHLUH010000058">
    <property type="protein sequence ID" value="MFC0531249.1"/>
    <property type="molecule type" value="Genomic_DNA"/>
</dbReference>
<feature type="domain" description="HTH luxR-type" evidence="3">
    <location>
        <begin position="270"/>
        <end position="335"/>
    </location>
</feature>
<organism evidence="4 5">
    <name type="scientific">Phytohabitans kaempferiae</name>
    <dbReference type="NCBI Taxonomy" id="1620943"/>
    <lineage>
        <taxon>Bacteria</taxon>
        <taxon>Bacillati</taxon>
        <taxon>Actinomycetota</taxon>
        <taxon>Actinomycetes</taxon>
        <taxon>Micromonosporales</taxon>
        <taxon>Micromonosporaceae</taxon>
    </lineage>
</organism>
<dbReference type="RefSeq" id="WP_377255341.1">
    <property type="nucleotide sequence ID" value="NZ_JBHLUH010000058.1"/>
</dbReference>
<dbReference type="PROSITE" id="PS50043">
    <property type="entry name" value="HTH_LUXR_2"/>
    <property type="match status" value="1"/>
</dbReference>
<sequence length="347" mass="36531">MADRTLGALRVVREIVAIASGGGDLTERAEALLEPLHRLVPYSAAWVSLLDPRHGEQSPLVSRGHPDGFDQHMSGPAGVADVELVGLTRERRAIRLSEAAVPLDEVRSWAEFLKPAGFRNGLATGLFADDGRYLGVLGLSTDTDDHPTAAARDLLTSLVSTVSRALDPMRSLGAAALIVRDARAGVVLTAADGTLPLPGLPGHPLLRPGSPVLRAAAAHAGRQDHSTFLCPQPASRCPAVARSDRHLRVTVLARTASVPRHLAGVAVLSPPGPLHGLSRIELEILGRLIEDWSLPRIAAALAVPPRTVAAHLEAIQARLGAPSATQAVLRALRQGLYVPIELATGRS</sequence>
<dbReference type="Pfam" id="PF00196">
    <property type="entry name" value="GerE"/>
    <property type="match status" value="1"/>
</dbReference>
<dbReference type="Proteomes" id="UP001589867">
    <property type="component" value="Unassembled WGS sequence"/>
</dbReference>
<dbReference type="InterPro" id="IPR003018">
    <property type="entry name" value="GAF"/>
</dbReference>
<proteinExistence type="predicted"/>
<evidence type="ECO:0000313" key="5">
    <source>
        <dbReference type="Proteomes" id="UP001589867"/>
    </source>
</evidence>
<comment type="caution">
    <text evidence="4">The sequence shown here is derived from an EMBL/GenBank/DDBJ whole genome shotgun (WGS) entry which is preliminary data.</text>
</comment>
<keyword evidence="5" id="KW-1185">Reference proteome</keyword>
<dbReference type="SMART" id="SM00421">
    <property type="entry name" value="HTH_LUXR"/>
    <property type="match status" value="1"/>
</dbReference>
<dbReference type="InterPro" id="IPR000792">
    <property type="entry name" value="Tscrpt_reg_LuxR_C"/>
</dbReference>
<protein>
    <submittedName>
        <fullName evidence="4">LuxR C-terminal-related transcriptional regulator</fullName>
    </submittedName>
</protein>
<evidence type="ECO:0000259" key="3">
    <source>
        <dbReference type="PROSITE" id="PS50043"/>
    </source>
</evidence>
<dbReference type="InterPro" id="IPR029016">
    <property type="entry name" value="GAF-like_dom_sf"/>
</dbReference>
<keyword evidence="1" id="KW-0805">Transcription regulation</keyword>
<dbReference type="Gene3D" id="3.30.450.40">
    <property type="match status" value="1"/>
</dbReference>
<evidence type="ECO:0000256" key="1">
    <source>
        <dbReference type="ARBA" id="ARBA00023015"/>
    </source>
</evidence>
<name>A0ABV6M9J1_9ACTN</name>
<dbReference type="InterPro" id="IPR016032">
    <property type="entry name" value="Sig_transdc_resp-reg_C-effctor"/>
</dbReference>
<reference evidence="4 5" key="1">
    <citation type="submission" date="2024-09" db="EMBL/GenBank/DDBJ databases">
        <authorList>
            <person name="Sun Q."/>
            <person name="Mori K."/>
        </authorList>
    </citation>
    <scope>NUCLEOTIDE SEQUENCE [LARGE SCALE GENOMIC DNA]</scope>
    <source>
        <strain evidence="4 5">TBRC 3947</strain>
    </source>
</reference>
<evidence type="ECO:0000313" key="4">
    <source>
        <dbReference type="EMBL" id="MFC0531249.1"/>
    </source>
</evidence>
<dbReference type="Gene3D" id="1.10.10.10">
    <property type="entry name" value="Winged helix-like DNA-binding domain superfamily/Winged helix DNA-binding domain"/>
    <property type="match status" value="1"/>
</dbReference>
<dbReference type="SMART" id="SM00065">
    <property type="entry name" value="GAF"/>
    <property type="match status" value="1"/>
</dbReference>